<dbReference type="InterPro" id="IPR004682">
    <property type="entry name" value="TRAP_DctP"/>
</dbReference>
<evidence type="ECO:0000313" key="3">
    <source>
        <dbReference type="EMBL" id="MCR9015623.1"/>
    </source>
</evidence>
<proteinExistence type="predicted"/>
<comment type="caution">
    <text evidence="3">The sequence shown here is derived from an EMBL/GenBank/DDBJ whole genome shotgun (WGS) entry which is preliminary data.</text>
</comment>
<dbReference type="GO" id="GO:0030288">
    <property type="term" value="C:outer membrane-bounded periplasmic space"/>
    <property type="evidence" value="ECO:0007669"/>
    <property type="project" value="InterPro"/>
</dbReference>
<reference evidence="3" key="1">
    <citation type="submission" date="2022-08" db="EMBL/GenBank/DDBJ databases">
        <authorList>
            <person name="Zhang D."/>
        </authorList>
    </citation>
    <scope>NUCLEOTIDE SEQUENCE</scope>
    <source>
        <strain evidence="3">XJ19-11</strain>
    </source>
</reference>
<dbReference type="AlphaFoldDB" id="A0A9X2P471"/>
<dbReference type="NCBIfam" id="NF037995">
    <property type="entry name" value="TRAP_S1"/>
    <property type="match status" value="1"/>
</dbReference>
<keyword evidence="1" id="KW-0732">Signal</keyword>
<feature type="transmembrane region" description="Helical" evidence="2">
    <location>
        <begin position="21"/>
        <end position="40"/>
    </location>
</feature>
<keyword evidence="2" id="KW-1133">Transmembrane helix</keyword>
<evidence type="ECO:0000256" key="2">
    <source>
        <dbReference type="SAM" id="Phobius"/>
    </source>
</evidence>
<dbReference type="PIRSF" id="PIRSF006470">
    <property type="entry name" value="DctB"/>
    <property type="match status" value="1"/>
</dbReference>
<keyword evidence="2" id="KW-0812">Transmembrane</keyword>
<dbReference type="InterPro" id="IPR018389">
    <property type="entry name" value="DctP_fam"/>
</dbReference>
<dbReference type="PANTHER" id="PTHR33376">
    <property type="match status" value="1"/>
</dbReference>
<protein>
    <submittedName>
        <fullName evidence="3">TRAP transporter substrate-binding protein</fullName>
    </submittedName>
</protein>
<dbReference type="Proteomes" id="UP001142175">
    <property type="component" value="Unassembled WGS sequence"/>
</dbReference>
<keyword evidence="4" id="KW-1185">Reference proteome</keyword>
<gene>
    <name evidence="3" type="ORF">NU887_11290</name>
</gene>
<accession>A0A9X2P471</accession>
<dbReference type="GO" id="GO:0055085">
    <property type="term" value="P:transmembrane transport"/>
    <property type="evidence" value="ECO:0007669"/>
    <property type="project" value="InterPro"/>
</dbReference>
<dbReference type="InterPro" id="IPR038404">
    <property type="entry name" value="TRAP_DctP_sf"/>
</dbReference>
<evidence type="ECO:0000256" key="1">
    <source>
        <dbReference type="ARBA" id="ARBA00022729"/>
    </source>
</evidence>
<dbReference type="NCBIfam" id="TIGR00787">
    <property type="entry name" value="dctP"/>
    <property type="match status" value="1"/>
</dbReference>
<keyword evidence="2" id="KW-0472">Membrane</keyword>
<dbReference type="Pfam" id="PF03480">
    <property type="entry name" value="DctP"/>
    <property type="match status" value="1"/>
</dbReference>
<dbReference type="CDD" id="cd13671">
    <property type="entry name" value="PBP2_TRAP_SBP_like_3"/>
    <property type="match status" value="1"/>
</dbReference>
<dbReference type="SUPFAM" id="SSF53850">
    <property type="entry name" value="Periplasmic binding protein-like II"/>
    <property type="match status" value="1"/>
</dbReference>
<evidence type="ECO:0000313" key="4">
    <source>
        <dbReference type="Proteomes" id="UP001142175"/>
    </source>
</evidence>
<dbReference type="PANTHER" id="PTHR33376:SF2">
    <property type="entry name" value="DICARBOXYLATE-BINDING PERIPLASMIC PROTEIN"/>
    <property type="match status" value="1"/>
</dbReference>
<name>A0A9X2P471_9BACT</name>
<dbReference type="GO" id="GO:0030246">
    <property type="term" value="F:carbohydrate binding"/>
    <property type="evidence" value="ECO:0007669"/>
    <property type="project" value="TreeGrafter"/>
</dbReference>
<dbReference type="EMBL" id="JANSUY010000007">
    <property type="protein sequence ID" value="MCR9015623.1"/>
    <property type="molecule type" value="Genomic_DNA"/>
</dbReference>
<sequence>MKFQFYNEPMTDLNSKKKNRNSLSIFSKPVFLILVCLALFSTCKGPGGVRVIKLGHGLGVTHPVHEAMVFMAEKVAEKSNGQMQIRIYPNQQLGTERELVELLQIGSLGMTKVSSATMESFAPRMQVLSMPYLFEDDAHRDKVLKGEIGKQLLLDAEDFWLRGLCYYDAGKRSFYTKNKPIENPSDLKGLKIRVMESNTAINMVKSFGGSPTPVSYGELYTALQQGIVDGAENNPPSLYTSKHYEVCKFYSINEHTAVPDVLIVSTKVWELLDENEKIWLQEAADESAIYQYKLWAESVEESYRELKKAGVTILYPEVAGFREATESMYEEFKLTQPNLFEIVDQIRKIE</sequence>
<dbReference type="Gene3D" id="3.40.190.170">
    <property type="entry name" value="Bacterial extracellular solute-binding protein, family 7"/>
    <property type="match status" value="1"/>
</dbReference>
<organism evidence="3 4">
    <name type="scientific">Aquiflexum gelatinilyticum</name>
    <dbReference type="NCBI Taxonomy" id="2961943"/>
    <lineage>
        <taxon>Bacteria</taxon>
        <taxon>Pseudomonadati</taxon>
        <taxon>Bacteroidota</taxon>
        <taxon>Cytophagia</taxon>
        <taxon>Cytophagales</taxon>
        <taxon>Cyclobacteriaceae</taxon>
        <taxon>Aquiflexum</taxon>
    </lineage>
</organism>